<sequence>MGKTEKVEKEKHASGDRAVETSGASQPTKTDDSIDEWFAALSVEEQARAVGFQDGTMFSIILKHALLASSFPTLKDIPESRTDKKDLSNSLHRFGWHAEVSINDFEASIPSTITSDETETNDKDVKKASSEEKTKDNTVEQQNESNGLSATTETKTTVGKNKEPGATHLSDAYRIHVAKEKSTLSSQEGGDAAAKSSASPFYSFNSNDAETNIAEMMNNICVIFSSNNKLNLSDTSKHAFVTLQPSYLRVQNEADVLSAMKAILSHAIPNHSHFASPLESSWESLRNFVFDSAKTGKTTIPLYALVVLRMTSAVIESYLQSTLAEGNDISDTSILPMHETGNPGVKTGGGQMASSSPVFGCLVQLSSLPETEQALVLDLSDASFSTGDRKALSSEGVGVILPFHLLLREMNSSLPNNSALSTNDAATSIVQNYVQDGSRNSHKQSSSKPDTAPSKSDANSNETSKGSSQQETKMVLEPARENEQVSRSTGGGKRKKRKKKKRKGTSSHGQNVGSKMQSNVTEQQEEASQRPDKEEKMLMKKDKASALDTPKADDRKENGKQNNLEKDETESDAPTNNETKASAIEPSTVENVSPKSQISNQKLPMDDDGSDSEDDEKTEPLGKNEAKKPARELTTNDSKNFSPNIIAGLSTIADIENDDSGEWETVEVKGRGNRKKAAERANQNRFQSHQHGQSHSGQISTTSKKSKSSKSGNRKQRANMRKMVREILSTVLDRVEEEVQKRHQGRRETGNSAVNSSGSAIAPIHGKKTIIASREKPLSQTRDQSKNLSVRDTIASRQEDSAPKGSRSPVRSAANRLRQRDGRSGQGQIRRGADGFIYREKTNATGTGADQNTAPTVQETLSAVSVETSARHVPAVGAEVVRGDISLGDSGQTSKPQSSQTGKEVSPPLPTLLSPENANSASSSVASSLDTSHAGHQNNHVASQQGKEKDVGYHLLDVCDRLTRDINIFMKRRENALEARRRERGAVLLALQGTVSSIWPNLCNVEMYGSCATQLDLPSSDLDVVVTGLYKPAMKPSKPGPNKGHPQKTNEDRRSPTEPTSNGGSSGSVAGNSCSNDPVKDRIAAQQAELLHPGYSHISQNAERIVRLAVELETQPWAVHVKAIPTASVPVIKILADPTRISGNGEWLMQEPSVAEASAVSSNQRGMLKQDKTSRSAQSPMPTFQSQQTLPWRGADVMNGLLKVDITFEGPEHGGIGSTKFSSRVVKEFCDETSLPQDGTPAVQVLMVVKELLAQRRLNEPFSGGLSSYALLLLVISVLRERAIICQELEIVERQRQLVASEDVEQRTGRSSPNQPAAGKVSADEKLSKLAQPALHMANSKPSWNVAARGGSSSSHSADKNAQAQPGPKKANTAQPAKAGPSSWASIAMKSSSPPNAVKANKDGPEKSNSEKASGRQGKTVRKASSFADAVANGRRATKQTGGKAGSVSQPRKDEAQHREKTKSAAQKSATKADQKSAAQPKLQSRASSPPSRQAGSAASGLQSAQQVIDDAAFTEVRSMFPQGFHDVTEVLCSGETTAGKLLMHFLLFYGQHFDSQSTAIDYSGTHKRDMKGNNGYSQVSPYMRRRSGGSYDPMTGMLTVDPIVVYDPLEGAETSNVARSCFAWSSIRWVFAQSYLTLLSTVEINQKHAAGQGGNTHGISRSEGNTPSTSQNENELSHPWNGPYGHDKSGNMMIDASSPLLELLLSF</sequence>
<feature type="region of interest" description="Disordered" evidence="1">
    <location>
        <begin position="111"/>
        <end position="201"/>
    </location>
</feature>
<feature type="compositionally biased region" description="Basic and acidic residues" evidence="1">
    <location>
        <begin position="618"/>
        <end position="631"/>
    </location>
</feature>
<feature type="compositionally biased region" description="Polar residues" evidence="1">
    <location>
        <begin position="750"/>
        <end position="759"/>
    </location>
</feature>
<feature type="compositionally biased region" description="Basic and acidic residues" evidence="1">
    <location>
        <begin position="1400"/>
        <end position="1414"/>
    </location>
</feature>
<comment type="caution">
    <text evidence="3">The sequence shown here is derived from an EMBL/GenBank/DDBJ whole genome shotgun (WGS) entry which is preliminary data.</text>
</comment>
<feature type="compositionally biased region" description="Low complexity" evidence="1">
    <location>
        <begin position="1061"/>
        <end position="1076"/>
    </location>
</feature>
<feature type="compositionally biased region" description="Polar residues" evidence="1">
    <location>
        <begin position="889"/>
        <end position="903"/>
    </location>
</feature>
<reference evidence="3" key="1">
    <citation type="submission" date="2023-08" db="EMBL/GenBank/DDBJ databases">
        <authorList>
            <person name="Audoor S."/>
            <person name="Bilcke G."/>
        </authorList>
    </citation>
    <scope>NUCLEOTIDE SEQUENCE</scope>
</reference>
<evidence type="ECO:0000313" key="3">
    <source>
        <dbReference type="EMBL" id="CAJ1943142.1"/>
    </source>
</evidence>
<feature type="compositionally biased region" description="Polar residues" evidence="1">
    <location>
        <begin position="1175"/>
        <end position="1186"/>
    </location>
</feature>
<feature type="compositionally biased region" description="Basic and acidic residues" evidence="1">
    <location>
        <begin position="1451"/>
        <end position="1463"/>
    </location>
</feature>
<feature type="region of interest" description="Disordered" evidence="1">
    <location>
        <begin position="1336"/>
        <end position="1504"/>
    </location>
</feature>
<accession>A0AAD2CU00</accession>
<feature type="compositionally biased region" description="Basic and acidic residues" evidence="1">
    <location>
        <begin position="120"/>
        <end position="138"/>
    </location>
</feature>
<feature type="region of interest" description="Disordered" evidence="1">
    <location>
        <begin position="436"/>
        <end position="837"/>
    </location>
</feature>
<feature type="compositionally biased region" description="Polar residues" evidence="1">
    <location>
        <begin position="1482"/>
        <end position="1491"/>
    </location>
</feature>
<dbReference type="EMBL" id="CAKOGP040001112">
    <property type="protein sequence ID" value="CAJ1943142.1"/>
    <property type="molecule type" value="Genomic_DNA"/>
</dbReference>
<feature type="domain" description="Poly(A) RNA polymerase mitochondrial-like central palm" evidence="2">
    <location>
        <begin position="978"/>
        <end position="1141"/>
    </location>
</feature>
<organism evidence="3 4">
    <name type="scientific">Cylindrotheca closterium</name>
    <dbReference type="NCBI Taxonomy" id="2856"/>
    <lineage>
        <taxon>Eukaryota</taxon>
        <taxon>Sar</taxon>
        <taxon>Stramenopiles</taxon>
        <taxon>Ochrophyta</taxon>
        <taxon>Bacillariophyta</taxon>
        <taxon>Bacillariophyceae</taxon>
        <taxon>Bacillariophycidae</taxon>
        <taxon>Bacillariales</taxon>
        <taxon>Bacillariaceae</taxon>
        <taxon>Cylindrotheca</taxon>
    </lineage>
</organism>
<protein>
    <recommendedName>
        <fullName evidence="2">Poly(A) RNA polymerase mitochondrial-like central palm domain-containing protein</fullName>
    </recommendedName>
</protein>
<feature type="compositionally biased region" description="Polar residues" evidence="1">
    <location>
        <begin position="633"/>
        <end position="643"/>
    </location>
</feature>
<dbReference type="InterPro" id="IPR054708">
    <property type="entry name" value="MTPAP-like_central"/>
</dbReference>
<dbReference type="InterPro" id="IPR045862">
    <property type="entry name" value="Trf4-like"/>
</dbReference>
<dbReference type="InterPro" id="IPR043519">
    <property type="entry name" value="NT_sf"/>
</dbReference>
<feature type="compositionally biased region" description="Polar residues" evidence="1">
    <location>
        <begin position="588"/>
        <end position="602"/>
    </location>
</feature>
<feature type="compositionally biased region" description="Low complexity" evidence="1">
    <location>
        <begin position="917"/>
        <end position="928"/>
    </location>
</feature>
<feature type="compositionally biased region" description="Polar residues" evidence="1">
    <location>
        <begin position="778"/>
        <end position="790"/>
    </location>
</feature>
<feature type="compositionally biased region" description="Polar residues" evidence="1">
    <location>
        <begin position="929"/>
        <end position="945"/>
    </location>
</feature>
<dbReference type="GO" id="GO:0043634">
    <property type="term" value="P:polyadenylation-dependent ncRNA catabolic process"/>
    <property type="evidence" value="ECO:0007669"/>
    <property type="project" value="TreeGrafter"/>
</dbReference>
<dbReference type="PANTHER" id="PTHR23092">
    <property type="entry name" value="POLY(A) RNA POLYMERASE"/>
    <property type="match status" value="1"/>
</dbReference>
<feature type="region of interest" description="Disordered" evidence="1">
    <location>
        <begin position="1031"/>
        <end position="1078"/>
    </location>
</feature>
<dbReference type="GO" id="GO:0031123">
    <property type="term" value="P:RNA 3'-end processing"/>
    <property type="evidence" value="ECO:0007669"/>
    <property type="project" value="TreeGrafter"/>
</dbReference>
<feature type="compositionally biased region" description="Basic and acidic residues" evidence="1">
    <location>
        <begin position="1"/>
        <end position="19"/>
    </location>
</feature>
<evidence type="ECO:0000256" key="1">
    <source>
        <dbReference type="SAM" id="MobiDB-lite"/>
    </source>
</evidence>
<feature type="compositionally biased region" description="Basic and acidic residues" evidence="1">
    <location>
        <begin position="160"/>
        <end position="182"/>
    </location>
</feature>
<dbReference type="GO" id="GO:1990817">
    <property type="term" value="F:poly(A) RNA polymerase activity"/>
    <property type="evidence" value="ECO:0007669"/>
    <property type="project" value="InterPro"/>
</dbReference>
<dbReference type="Gene3D" id="3.30.460.10">
    <property type="entry name" value="Beta Polymerase, domain 2"/>
    <property type="match status" value="1"/>
</dbReference>
<dbReference type="Proteomes" id="UP001295423">
    <property type="component" value="Unassembled WGS sequence"/>
</dbReference>
<dbReference type="GO" id="GO:0003729">
    <property type="term" value="F:mRNA binding"/>
    <property type="evidence" value="ECO:0007669"/>
    <property type="project" value="TreeGrafter"/>
</dbReference>
<dbReference type="SUPFAM" id="SSF81631">
    <property type="entry name" value="PAP/OAS1 substrate-binding domain"/>
    <property type="match status" value="1"/>
</dbReference>
<feature type="compositionally biased region" description="Polar residues" evidence="1">
    <location>
        <begin position="139"/>
        <end position="159"/>
    </location>
</feature>
<feature type="compositionally biased region" description="Basic and acidic residues" evidence="1">
    <location>
        <begin position="733"/>
        <end position="749"/>
    </location>
</feature>
<dbReference type="Pfam" id="PF22600">
    <property type="entry name" value="MTPAP-like_central"/>
    <property type="match status" value="1"/>
</dbReference>
<feature type="region of interest" description="Disordered" evidence="1">
    <location>
        <begin position="882"/>
        <end position="947"/>
    </location>
</feature>
<feature type="compositionally biased region" description="Polar residues" evidence="1">
    <location>
        <begin position="508"/>
        <end position="522"/>
    </location>
</feature>
<feature type="compositionally biased region" description="Polar residues" evidence="1">
    <location>
        <begin position="436"/>
        <end position="472"/>
    </location>
</feature>
<dbReference type="PANTHER" id="PTHR23092:SF15">
    <property type="entry name" value="INACTIVE NON-CANONICAL POLY(A) RNA POLYMERASE PROTEIN TRF4-2-RELATED"/>
    <property type="match status" value="1"/>
</dbReference>
<feature type="compositionally biased region" description="Low complexity" evidence="1">
    <location>
        <begin position="687"/>
        <end position="703"/>
    </location>
</feature>
<gene>
    <name evidence="3" type="ORF">CYCCA115_LOCUS8297</name>
</gene>
<feature type="compositionally biased region" description="Basic residues" evidence="1">
    <location>
        <begin position="704"/>
        <end position="722"/>
    </location>
</feature>
<keyword evidence="4" id="KW-1185">Reference proteome</keyword>
<evidence type="ECO:0000313" key="4">
    <source>
        <dbReference type="Proteomes" id="UP001295423"/>
    </source>
</evidence>
<dbReference type="GO" id="GO:0005730">
    <property type="term" value="C:nucleolus"/>
    <property type="evidence" value="ECO:0007669"/>
    <property type="project" value="TreeGrafter"/>
</dbReference>
<feature type="compositionally biased region" description="Low complexity" evidence="1">
    <location>
        <begin position="1464"/>
        <end position="1480"/>
    </location>
</feature>
<proteinExistence type="predicted"/>
<feature type="region of interest" description="Disordered" evidence="1">
    <location>
        <begin position="1650"/>
        <end position="1689"/>
    </location>
</feature>
<feature type="region of interest" description="Disordered" evidence="1">
    <location>
        <begin position="1"/>
        <end position="31"/>
    </location>
</feature>
<feature type="compositionally biased region" description="Low complexity" evidence="1">
    <location>
        <begin position="1492"/>
        <end position="1504"/>
    </location>
</feature>
<feature type="compositionally biased region" description="Polar residues" evidence="1">
    <location>
        <begin position="1658"/>
        <end position="1675"/>
    </location>
</feature>
<name>A0AAD2CU00_9STRA</name>
<feature type="region of interest" description="Disordered" evidence="1">
    <location>
        <begin position="1159"/>
        <end position="1186"/>
    </location>
</feature>
<feature type="compositionally biased region" description="Acidic residues" evidence="1">
    <location>
        <begin position="606"/>
        <end position="617"/>
    </location>
</feature>
<feature type="compositionally biased region" description="Low complexity" evidence="1">
    <location>
        <begin position="1382"/>
        <end position="1393"/>
    </location>
</feature>
<dbReference type="SUPFAM" id="SSF81301">
    <property type="entry name" value="Nucleotidyltransferase"/>
    <property type="match status" value="1"/>
</dbReference>
<evidence type="ECO:0000259" key="2">
    <source>
        <dbReference type="Pfam" id="PF22600"/>
    </source>
</evidence>
<dbReference type="GO" id="GO:0031499">
    <property type="term" value="C:TRAMP complex"/>
    <property type="evidence" value="ECO:0007669"/>
    <property type="project" value="TreeGrafter"/>
</dbReference>
<feature type="compositionally biased region" description="Basic and acidic residues" evidence="1">
    <location>
        <begin position="527"/>
        <end position="566"/>
    </location>
</feature>
<dbReference type="Gene3D" id="1.10.1410.10">
    <property type="match status" value="2"/>
</dbReference>
<feature type="region of interest" description="Disordered" evidence="1">
    <location>
        <begin position="1300"/>
        <end position="1324"/>
    </location>
</feature>
<feature type="compositionally biased region" description="Acidic residues" evidence="1">
    <location>
        <begin position="655"/>
        <end position="665"/>
    </location>
</feature>
<feature type="compositionally biased region" description="Basic residues" evidence="1">
    <location>
        <begin position="492"/>
        <end position="505"/>
    </location>
</feature>